<evidence type="ECO:0000313" key="2">
    <source>
        <dbReference type="Proteomes" id="UP000304382"/>
    </source>
</evidence>
<evidence type="ECO:0008006" key="3">
    <source>
        <dbReference type="Google" id="ProtNLM"/>
    </source>
</evidence>
<dbReference type="RefSeq" id="WP_137685386.1">
    <property type="nucleotide sequence ID" value="NZ_BIXZ01000013.1"/>
</dbReference>
<dbReference type="Proteomes" id="UP000304382">
    <property type="component" value="Unassembled WGS sequence"/>
</dbReference>
<organism evidence="1 2">
    <name type="scientific">Haloarcula mannanilytica</name>
    <dbReference type="NCBI Taxonomy" id="2509225"/>
    <lineage>
        <taxon>Archaea</taxon>
        <taxon>Methanobacteriati</taxon>
        <taxon>Methanobacteriota</taxon>
        <taxon>Stenosarchaea group</taxon>
        <taxon>Halobacteria</taxon>
        <taxon>Halobacteriales</taxon>
        <taxon>Haloarculaceae</taxon>
        <taxon>Haloarcula</taxon>
    </lineage>
</organism>
<sequence>MVGFEYSSRAVEWLETADKTAREQVRSKIEGIRSRSREPFYEPDHFLEPYTNSPYYKIKAGQYRLVVDWRKRDDGEDVFFVRTIGHRDGFYSP</sequence>
<accession>A0A4C2ETP3</accession>
<comment type="caution">
    <text evidence="1">The sequence shown here is derived from an EMBL/GenBank/DDBJ whole genome shotgun (WGS) entry which is preliminary data.</text>
</comment>
<reference evidence="1 2" key="1">
    <citation type="submission" date="2019-02" db="EMBL/GenBank/DDBJ databases">
        <title>Haloarcula mannanilyticum sp. nov., a mannan degrading haloarchaeon isolated from commercial salt.</title>
        <authorList>
            <person name="Enomoto S."/>
            <person name="Shimane Y."/>
            <person name="Kamekura M."/>
            <person name="Ito T."/>
            <person name="Moriya O."/>
            <person name="Ihara K."/>
            <person name="Takahashi-Ando N."/>
            <person name="Fukushima Y."/>
            <person name="Yoshida Y."/>
            <person name="Usama R."/>
            <person name="Takai K."/>
            <person name="Minegishi H."/>
        </authorList>
    </citation>
    <scope>NUCLEOTIDE SEQUENCE [LARGE SCALE GENOMIC DNA]</scope>
    <source>
        <strain evidence="1 2">MD130-1</strain>
    </source>
</reference>
<dbReference type="EMBL" id="BIXZ01000013">
    <property type="protein sequence ID" value="GCF15993.1"/>
    <property type="molecule type" value="Genomic_DNA"/>
</dbReference>
<dbReference type="SUPFAM" id="SSF143011">
    <property type="entry name" value="RelE-like"/>
    <property type="match status" value="1"/>
</dbReference>
<name>A0A4C2ETP3_9EURY</name>
<protein>
    <recommendedName>
        <fullName evidence="3">Type II toxin-antitoxin system RelE/ParE family toxin</fullName>
    </recommendedName>
</protein>
<proteinExistence type="predicted"/>
<dbReference type="Gene3D" id="3.30.2310.20">
    <property type="entry name" value="RelE-like"/>
    <property type="match status" value="1"/>
</dbReference>
<keyword evidence="2" id="KW-1185">Reference proteome</keyword>
<evidence type="ECO:0000313" key="1">
    <source>
        <dbReference type="EMBL" id="GCF15993.1"/>
    </source>
</evidence>
<dbReference type="InterPro" id="IPR035093">
    <property type="entry name" value="RelE/ParE_toxin_dom_sf"/>
</dbReference>
<dbReference type="OrthoDB" id="159002at2157"/>
<dbReference type="AlphaFoldDB" id="A0A4C2ETP3"/>
<gene>
    <name evidence="1" type="ORF">Harman_39280</name>
</gene>